<protein>
    <submittedName>
        <fullName evidence="7">UPF0496 protein</fullName>
    </submittedName>
</protein>
<evidence type="ECO:0000256" key="4">
    <source>
        <dbReference type="ARBA" id="ARBA00022989"/>
    </source>
</evidence>
<feature type="non-terminal residue" evidence="7">
    <location>
        <position position="1"/>
    </location>
</feature>
<dbReference type="GO" id="GO:0016020">
    <property type="term" value="C:membrane"/>
    <property type="evidence" value="ECO:0007669"/>
    <property type="project" value="UniProtKB-SubCell"/>
</dbReference>
<evidence type="ECO:0000313" key="7">
    <source>
        <dbReference type="EMBL" id="RDX95663.1"/>
    </source>
</evidence>
<dbReference type="EMBL" id="QJKJ01004070">
    <property type="protein sequence ID" value="RDX95663.1"/>
    <property type="molecule type" value="Genomic_DNA"/>
</dbReference>
<dbReference type="PANTHER" id="PTHR31113:SF20">
    <property type="entry name" value="UPF0496 PROTEIN 2-RELATED"/>
    <property type="match status" value="1"/>
</dbReference>
<dbReference type="InterPro" id="IPR007749">
    <property type="entry name" value="DUF677"/>
</dbReference>
<dbReference type="STRING" id="157652.A0A371GYX6"/>
<proteinExistence type="inferred from homology"/>
<evidence type="ECO:0000256" key="1">
    <source>
        <dbReference type="ARBA" id="ARBA00004370"/>
    </source>
</evidence>
<comment type="subcellular location">
    <subcellularLocation>
        <location evidence="1">Membrane</location>
    </subcellularLocation>
</comment>
<sequence>MIGGYLSCEEERIKIKIKTRSRKKEGEEGRFSVTPNVNGEYLEAFRTKSYVEICKKAHGELGNASTSFTMHLTEYLLEPGQEIVANMKVHGLLVEYFEASLEACRSCDTILQAIHQTRLAYARVTNTIKLSQTAPYNQSQNPIYTQLSSFVLQNNPLSIISPAEFRDIHDRYMVLLRTLISKRGKTQRTLTIKRFCNKVGGIGLIVSQSALLVALLVFAFHSVIGLVAVPCIASMFGLVMRKRFNTNSCMRLCEQLDVAAKGVYVLINELDTMSRMVKRLDDEVEHWREVADICVKNYKCEILNWVVKEFQDNESTFLDMLEELEDHIYLCFLTVNRSRRLVMQEITGKQR</sequence>
<evidence type="ECO:0000256" key="2">
    <source>
        <dbReference type="ARBA" id="ARBA00009074"/>
    </source>
</evidence>
<feature type="transmembrane region" description="Helical" evidence="6">
    <location>
        <begin position="223"/>
        <end position="240"/>
    </location>
</feature>
<comment type="similarity">
    <text evidence="2">Belongs to the UPF0496 family.</text>
</comment>
<comment type="caution">
    <text evidence="7">The sequence shown here is derived from an EMBL/GenBank/DDBJ whole genome shotgun (WGS) entry which is preliminary data.</text>
</comment>
<organism evidence="7 8">
    <name type="scientific">Mucuna pruriens</name>
    <name type="common">Velvet bean</name>
    <name type="synonym">Dolichos pruriens</name>
    <dbReference type="NCBI Taxonomy" id="157652"/>
    <lineage>
        <taxon>Eukaryota</taxon>
        <taxon>Viridiplantae</taxon>
        <taxon>Streptophyta</taxon>
        <taxon>Embryophyta</taxon>
        <taxon>Tracheophyta</taxon>
        <taxon>Spermatophyta</taxon>
        <taxon>Magnoliopsida</taxon>
        <taxon>eudicotyledons</taxon>
        <taxon>Gunneridae</taxon>
        <taxon>Pentapetalae</taxon>
        <taxon>rosids</taxon>
        <taxon>fabids</taxon>
        <taxon>Fabales</taxon>
        <taxon>Fabaceae</taxon>
        <taxon>Papilionoideae</taxon>
        <taxon>50 kb inversion clade</taxon>
        <taxon>NPAAA clade</taxon>
        <taxon>indigoferoid/millettioid clade</taxon>
        <taxon>Phaseoleae</taxon>
        <taxon>Mucuna</taxon>
    </lineage>
</organism>
<keyword evidence="3 6" id="KW-0812">Transmembrane</keyword>
<accession>A0A371GYX6</accession>
<name>A0A371GYX6_MUCPR</name>
<dbReference type="OrthoDB" id="776561at2759"/>
<dbReference type="AlphaFoldDB" id="A0A371GYX6"/>
<reference evidence="7" key="1">
    <citation type="submission" date="2018-05" db="EMBL/GenBank/DDBJ databases">
        <title>Draft genome of Mucuna pruriens seed.</title>
        <authorList>
            <person name="Nnadi N.E."/>
            <person name="Vos R."/>
            <person name="Hasami M.H."/>
            <person name="Devisetty U.K."/>
            <person name="Aguiy J.C."/>
        </authorList>
    </citation>
    <scope>NUCLEOTIDE SEQUENCE [LARGE SCALE GENOMIC DNA]</scope>
    <source>
        <strain evidence="7">JCA_2017</strain>
    </source>
</reference>
<keyword evidence="4 6" id="KW-1133">Transmembrane helix</keyword>
<dbReference type="PANTHER" id="PTHR31113">
    <property type="entry name" value="UPF0496 PROTEIN 3-RELATED"/>
    <property type="match status" value="1"/>
</dbReference>
<evidence type="ECO:0000313" key="8">
    <source>
        <dbReference type="Proteomes" id="UP000257109"/>
    </source>
</evidence>
<dbReference type="Proteomes" id="UP000257109">
    <property type="component" value="Unassembled WGS sequence"/>
</dbReference>
<evidence type="ECO:0000256" key="5">
    <source>
        <dbReference type="ARBA" id="ARBA00023136"/>
    </source>
</evidence>
<dbReference type="Pfam" id="PF05055">
    <property type="entry name" value="DUF677"/>
    <property type="match status" value="1"/>
</dbReference>
<evidence type="ECO:0000256" key="3">
    <source>
        <dbReference type="ARBA" id="ARBA00022692"/>
    </source>
</evidence>
<keyword evidence="8" id="KW-1185">Reference proteome</keyword>
<evidence type="ECO:0000256" key="6">
    <source>
        <dbReference type="SAM" id="Phobius"/>
    </source>
</evidence>
<gene>
    <name evidence="7" type="ORF">CR513_21783</name>
</gene>
<keyword evidence="5 6" id="KW-0472">Membrane</keyword>